<name>A0A1L6MXR4_9BACT</name>
<evidence type="ECO:0000256" key="9">
    <source>
        <dbReference type="ARBA" id="ARBA00022917"/>
    </source>
</evidence>
<keyword evidence="10 11" id="KW-0030">Aminoacyl-tRNA synthetase</keyword>
<keyword evidence="5 11" id="KW-0547">Nucleotide-binding</keyword>
<keyword evidence="8 11" id="KW-0694">RNA-binding</keyword>
<dbReference type="InterPro" id="IPR023033">
    <property type="entry name" value="Ala_tRNA_ligase_euk/bac"/>
</dbReference>
<dbReference type="InterPro" id="IPR002318">
    <property type="entry name" value="Ala-tRNA-lgiase_IIc"/>
</dbReference>
<feature type="domain" description="Alanyl-transfer RNA synthetases family profile" evidence="14">
    <location>
        <begin position="8"/>
        <end position="741"/>
    </location>
</feature>
<dbReference type="InterPro" id="IPR009000">
    <property type="entry name" value="Transl_B-barrel_sf"/>
</dbReference>
<keyword evidence="6 11" id="KW-0862">Zinc</keyword>
<keyword evidence="12" id="KW-0175">Coiled coil</keyword>
<evidence type="ECO:0000313" key="15">
    <source>
        <dbReference type="EMBL" id="APS00277.1"/>
    </source>
</evidence>
<dbReference type="PROSITE" id="PS50006">
    <property type="entry name" value="FHA_DOMAIN"/>
    <property type="match status" value="1"/>
</dbReference>
<evidence type="ECO:0000313" key="16">
    <source>
        <dbReference type="Proteomes" id="UP000185544"/>
    </source>
</evidence>
<comment type="cofactor">
    <cofactor evidence="11">
        <name>Zn(2+)</name>
        <dbReference type="ChEBI" id="CHEBI:29105"/>
    </cofactor>
    <text evidence="11">Binds 1 zinc ion per subunit.</text>
</comment>
<evidence type="ECO:0000256" key="8">
    <source>
        <dbReference type="ARBA" id="ARBA00022884"/>
    </source>
</evidence>
<dbReference type="STRING" id="1882918.BCY86_05955"/>
<dbReference type="Gene3D" id="3.30.54.20">
    <property type="match status" value="1"/>
</dbReference>
<dbReference type="Gene3D" id="3.30.930.10">
    <property type="entry name" value="Bira Bifunctional Protein, Domain 2"/>
    <property type="match status" value="1"/>
</dbReference>
<keyword evidence="2 11" id="KW-0820">tRNA-binding</keyword>
<dbReference type="InterPro" id="IPR018162">
    <property type="entry name" value="Ala-tRNA-ligase_IIc_anticod-bd"/>
</dbReference>
<dbReference type="InterPro" id="IPR018165">
    <property type="entry name" value="Ala-tRNA-synth_IIc_core"/>
</dbReference>
<evidence type="ECO:0000259" key="13">
    <source>
        <dbReference type="PROSITE" id="PS50006"/>
    </source>
</evidence>
<dbReference type="Gene3D" id="6.10.250.550">
    <property type="match status" value="1"/>
</dbReference>
<dbReference type="NCBIfam" id="TIGR00344">
    <property type="entry name" value="alaS"/>
    <property type="match status" value="1"/>
</dbReference>
<dbReference type="EMBL" id="CP016908">
    <property type="protein sequence ID" value="APS00277.1"/>
    <property type="molecule type" value="Genomic_DNA"/>
</dbReference>
<feature type="coiled-coil region" evidence="12">
    <location>
        <begin position="765"/>
        <end position="792"/>
    </location>
</feature>
<dbReference type="GO" id="GO:0008270">
    <property type="term" value="F:zinc ion binding"/>
    <property type="evidence" value="ECO:0007669"/>
    <property type="project" value="UniProtKB-UniRule"/>
</dbReference>
<dbReference type="InterPro" id="IPR050058">
    <property type="entry name" value="Ala-tRNA_ligase"/>
</dbReference>
<comment type="similarity">
    <text evidence="1 11">Belongs to the class-II aminoacyl-tRNA synthetase family.</text>
</comment>
<dbReference type="HAMAP" id="MF_00036_B">
    <property type="entry name" value="Ala_tRNA_synth_B"/>
    <property type="match status" value="1"/>
</dbReference>
<dbReference type="Gene3D" id="3.30.980.10">
    <property type="entry name" value="Threonyl-trna Synthetase, Chain A, domain 2"/>
    <property type="match status" value="1"/>
</dbReference>
<dbReference type="InterPro" id="IPR012947">
    <property type="entry name" value="tRNA_SAD"/>
</dbReference>
<dbReference type="PRINTS" id="PR00980">
    <property type="entry name" value="TRNASYNTHALA"/>
</dbReference>
<dbReference type="CDD" id="cd00673">
    <property type="entry name" value="AlaRS_core"/>
    <property type="match status" value="1"/>
</dbReference>
<dbReference type="AlphaFoldDB" id="A0A1L6MXR4"/>
<evidence type="ECO:0000256" key="12">
    <source>
        <dbReference type="SAM" id="Coils"/>
    </source>
</evidence>
<dbReference type="GO" id="GO:0006419">
    <property type="term" value="P:alanyl-tRNA aminoacylation"/>
    <property type="evidence" value="ECO:0007669"/>
    <property type="project" value="UniProtKB-UniRule"/>
</dbReference>
<dbReference type="InterPro" id="IPR045864">
    <property type="entry name" value="aa-tRNA-synth_II/BPL/LPL"/>
</dbReference>
<dbReference type="FunFam" id="3.30.980.10:FF:000004">
    <property type="entry name" value="Alanine--tRNA ligase, cytoplasmic"/>
    <property type="match status" value="1"/>
</dbReference>
<keyword evidence="11" id="KW-0963">Cytoplasm</keyword>
<dbReference type="Gene3D" id="2.40.30.130">
    <property type="match status" value="1"/>
</dbReference>
<organism evidence="15 16">
    <name type="scientific">Pajaroellobacter abortibovis</name>
    <dbReference type="NCBI Taxonomy" id="1882918"/>
    <lineage>
        <taxon>Bacteria</taxon>
        <taxon>Pseudomonadati</taxon>
        <taxon>Myxococcota</taxon>
        <taxon>Polyangia</taxon>
        <taxon>Polyangiales</taxon>
        <taxon>Polyangiaceae</taxon>
    </lineage>
</organism>
<evidence type="ECO:0000256" key="10">
    <source>
        <dbReference type="ARBA" id="ARBA00023146"/>
    </source>
</evidence>
<reference evidence="15 16" key="1">
    <citation type="submission" date="2016-08" db="EMBL/GenBank/DDBJ databases">
        <title>Identification and validation of antigenic proteins from Pajaroellobacter abortibovis using de-novo genome sequence assembly and reverse vaccinology.</title>
        <authorList>
            <person name="Welly B.T."/>
            <person name="Miller M.R."/>
            <person name="Stott J.L."/>
            <person name="Blanchard M.T."/>
            <person name="Islas-Trejo A.D."/>
            <person name="O'Rourke S.M."/>
            <person name="Young A.E."/>
            <person name="Medrano J.F."/>
            <person name="Van Eenennaam A.L."/>
        </authorList>
    </citation>
    <scope>NUCLEOTIDE SEQUENCE [LARGE SCALE GENOMIC DNA]</scope>
    <source>
        <strain evidence="15 16">BTF92-0548A/99-0131</strain>
    </source>
</reference>
<keyword evidence="9 11" id="KW-0648">Protein biosynthesis</keyword>
<dbReference type="SMART" id="SM00863">
    <property type="entry name" value="tRNA_SAD"/>
    <property type="match status" value="1"/>
</dbReference>
<dbReference type="Pfam" id="PF01411">
    <property type="entry name" value="tRNA-synt_2c"/>
    <property type="match status" value="1"/>
</dbReference>
<dbReference type="Gene3D" id="3.10.310.40">
    <property type="match status" value="1"/>
</dbReference>
<dbReference type="InterPro" id="IPR000253">
    <property type="entry name" value="FHA_dom"/>
</dbReference>
<feature type="binding site" evidence="11">
    <location>
        <position position="600"/>
    </location>
    <ligand>
        <name>Zn(2+)</name>
        <dbReference type="ChEBI" id="CHEBI:29105"/>
    </ligand>
</feature>
<feature type="binding site" evidence="11">
    <location>
        <position position="702"/>
    </location>
    <ligand>
        <name>Zn(2+)</name>
        <dbReference type="ChEBI" id="CHEBI:29105"/>
    </ligand>
</feature>
<dbReference type="Pfam" id="PF02272">
    <property type="entry name" value="DHHA1"/>
    <property type="match status" value="1"/>
</dbReference>
<dbReference type="FunFam" id="3.30.930.10:FF:000004">
    <property type="entry name" value="Alanine--tRNA ligase"/>
    <property type="match status" value="1"/>
</dbReference>
<accession>A0A1L6MXR4</accession>
<gene>
    <name evidence="11" type="primary">alaS</name>
    <name evidence="15" type="ORF">BCY86_05955</name>
</gene>
<dbReference type="SUPFAM" id="SSF55681">
    <property type="entry name" value="Class II aaRS and biotin synthetases"/>
    <property type="match status" value="1"/>
</dbReference>
<comment type="domain">
    <text evidence="11">Consists of three domains; the N-terminal catalytic domain, the editing domain and the C-terminal C-Ala domain. The editing domain removes incorrectly charged amino acids, while the C-Ala domain, along with tRNA(Ala), serves as a bridge to cooperatively bring together the editing and aminoacylation centers thus stimulating deacylation of misacylated tRNAs.</text>
</comment>
<dbReference type="GO" id="GO:0000049">
    <property type="term" value="F:tRNA binding"/>
    <property type="evidence" value="ECO:0007669"/>
    <property type="project" value="UniProtKB-KW"/>
</dbReference>
<keyword evidence="3 11" id="KW-0436">Ligase</keyword>
<sequence>MKVAVTVSTSAELRTAFLNFFRSQDHHICPSAPLVHSHDPTLMFTNAGMVPFKNVFVGKEPPLFKRVSSCQKCIRISGKHNDLENVGITPRHHTFFEMLGNFSFGDYFKEETIVFAWELLTKVCALPPERLMVTVFKGDSQIGLGPDREAQEIWKKVTGFSENKIVGLGLEDNFWQMGEMGPCGPCSEIYFFLGDDPDLGLFGAELDSRGRGWVEIWNLVFMQFERSFQDVVEGGKLVLKRLPAPCVDTGAGLERLAAVVQGVRSDYDTDILRALIRTAADVTKRPYRGGQSENDIALRVIADHARTAAFLIAEGVFPDRSGREYVLRRVMRRAIRYGHRMGIRFPFFHHVTRSVVQMMGQDYPELVERSQLIEEVVTQEETRFRETLERGLKLFEEEVIEIGEQGAPVLSGKVIFKLYDTYGFPYDLTKLMASERGIGLDEQGFREELEAQRKLSEGSKVGERAIDEVWREVLTQVTASFQQGVYFTGYDSEEGEACVLALVAGGRRVDSLVEGEEAALIVDKTPFYGESGGQVGDRGQVSREESSFLFEVEDTQKPLSGLIVQWGKVKSGKVQVGERVSLRVDPARRRAIQRHHSATHLLHWALRHILGDRATQKGSWVGSERLRFDFAYGKALTHEQLAQVEKLVNRKILDAAPVTTEILSMEQAKAKRAIAIFEEKYGDRVRVVGMTGDSIELCGGTHVRSLGEIGFFKIISERGVAAGVRRIEAVAGEHALAYIQQMEGRILSLACLFRSTPDEKVVSKAEKLLEHNRRLEREISELRRSVALMQTSCGGDSNQSGIESMLVNARTIQGGKALAVRTSIAHSATLRELAERVRDKLGESAVLVSGTNGNKVSLVLVVSPSLTSRYRAGEMIKPVAQMVGGSGGGRVDMAQARGVDVEKLDEAFERFYMELQSF</sequence>
<dbReference type="PROSITE" id="PS50860">
    <property type="entry name" value="AA_TRNA_LIGASE_II_ALA"/>
    <property type="match status" value="1"/>
</dbReference>
<comment type="function">
    <text evidence="11">Catalyzes the attachment of alanine to tRNA(Ala) in a two-step reaction: alanine is first activated by ATP to form Ala-AMP and then transferred to the acceptor end of tRNA(Ala). Also edits incorrectly charged Ser-tRNA(Ala) and Gly-tRNA(Ala) via its editing domain.</text>
</comment>
<dbReference type="Proteomes" id="UP000185544">
    <property type="component" value="Chromosome"/>
</dbReference>
<evidence type="ECO:0000256" key="1">
    <source>
        <dbReference type="ARBA" id="ARBA00008226"/>
    </source>
</evidence>
<dbReference type="SUPFAM" id="SSF55186">
    <property type="entry name" value="ThrRS/AlaRS common domain"/>
    <property type="match status" value="1"/>
</dbReference>
<evidence type="ECO:0000256" key="3">
    <source>
        <dbReference type="ARBA" id="ARBA00022598"/>
    </source>
</evidence>
<dbReference type="InterPro" id="IPR003156">
    <property type="entry name" value="DHHA1_dom"/>
</dbReference>
<dbReference type="SUPFAM" id="SSF101353">
    <property type="entry name" value="Putative anticodon-binding domain of alanyl-tRNA synthetase (AlaRS)"/>
    <property type="match status" value="1"/>
</dbReference>
<dbReference type="GO" id="GO:0002161">
    <property type="term" value="F:aminoacyl-tRNA deacylase activity"/>
    <property type="evidence" value="ECO:0007669"/>
    <property type="project" value="TreeGrafter"/>
</dbReference>
<feature type="binding site" evidence="11">
    <location>
        <position position="596"/>
    </location>
    <ligand>
        <name>Zn(2+)</name>
        <dbReference type="ChEBI" id="CHEBI:29105"/>
    </ligand>
</feature>
<dbReference type="OrthoDB" id="9803884at2"/>
<feature type="domain" description="FHA" evidence="13">
    <location>
        <begin position="574"/>
        <end position="626"/>
    </location>
</feature>
<keyword evidence="4 11" id="KW-0479">Metal-binding</keyword>
<dbReference type="EC" id="6.1.1.7" evidence="11"/>
<keyword evidence="7 11" id="KW-0067">ATP-binding</keyword>
<evidence type="ECO:0000256" key="6">
    <source>
        <dbReference type="ARBA" id="ARBA00022833"/>
    </source>
</evidence>
<dbReference type="InterPro" id="IPR018163">
    <property type="entry name" value="Thr/Ala-tRNA-synth_IIc_edit"/>
</dbReference>
<protein>
    <recommendedName>
        <fullName evidence="11">Alanine--tRNA ligase</fullName>
        <ecNumber evidence="11">6.1.1.7</ecNumber>
    </recommendedName>
    <alternativeName>
        <fullName evidence="11">Alanyl-tRNA synthetase</fullName>
        <shortName evidence="11">AlaRS</shortName>
    </alternativeName>
</protein>
<evidence type="ECO:0000256" key="11">
    <source>
        <dbReference type="HAMAP-Rule" id="MF_00036"/>
    </source>
</evidence>
<comment type="catalytic activity">
    <reaction evidence="11">
        <text>tRNA(Ala) + L-alanine + ATP = L-alanyl-tRNA(Ala) + AMP + diphosphate</text>
        <dbReference type="Rhea" id="RHEA:12540"/>
        <dbReference type="Rhea" id="RHEA-COMP:9657"/>
        <dbReference type="Rhea" id="RHEA-COMP:9923"/>
        <dbReference type="ChEBI" id="CHEBI:30616"/>
        <dbReference type="ChEBI" id="CHEBI:33019"/>
        <dbReference type="ChEBI" id="CHEBI:57972"/>
        <dbReference type="ChEBI" id="CHEBI:78442"/>
        <dbReference type="ChEBI" id="CHEBI:78497"/>
        <dbReference type="ChEBI" id="CHEBI:456215"/>
        <dbReference type="EC" id="6.1.1.7"/>
    </reaction>
</comment>
<comment type="subcellular location">
    <subcellularLocation>
        <location evidence="11">Cytoplasm</location>
    </subcellularLocation>
</comment>
<evidence type="ECO:0000259" key="14">
    <source>
        <dbReference type="PROSITE" id="PS50860"/>
    </source>
</evidence>
<feature type="binding site" evidence="11">
    <location>
        <position position="698"/>
    </location>
    <ligand>
        <name>Zn(2+)</name>
        <dbReference type="ChEBI" id="CHEBI:29105"/>
    </ligand>
</feature>
<evidence type="ECO:0000256" key="5">
    <source>
        <dbReference type="ARBA" id="ARBA00022741"/>
    </source>
</evidence>
<dbReference type="KEGG" id="pabo:BCY86_05955"/>
<dbReference type="GO" id="GO:0005829">
    <property type="term" value="C:cytosol"/>
    <property type="evidence" value="ECO:0007669"/>
    <property type="project" value="TreeGrafter"/>
</dbReference>
<dbReference type="PANTHER" id="PTHR11777">
    <property type="entry name" value="ALANYL-TRNA SYNTHETASE"/>
    <property type="match status" value="1"/>
</dbReference>
<dbReference type="FunFam" id="3.10.310.40:FF:000001">
    <property type="entry name" value="Alanine--tRNA ligase"/>
    <property type="match status" value="1"/>
</dbReference>
<evidence type="ECO:0000256" key="7">
    <source>
        <dbReference type="ARBA" id="ARBA00022840"/>
    </source>
</evidence>
<evidence type="ECO:0000256" key="2">
    <source>
        <dbReference type="ARBA" id="ARBA00022555"/>
    </source>
</evidence>
<dbReference type="SUPFAM" id="SSF50447">
    <property type="entry name" value="Translation proteins"/>
    <property type="match status" value="1"/>
</dbReference>
<dbReference type="GO" id="GO:0005524">
    <property type="term" value="F:ATP binding"/>
    <property type="evidence" value="ECO:0007669"/>
    <property type="project" value="UniProtKB-UniRule"/>
</dbReference>
<evidence type="ECO:0000256" key="4">
    <source>
        <dbReference type="ARBA" id="ARBA00022723"/>
    </source>
</evidence>
<proteinExistence type="inferred from homology"/>
<dbReference type="GO" id="GO:0004813">
    <property type="term" value="F:alanine-tRNA ligase activity"/>
    <property type="evidence" value="ECO:0007669"/>
    <property type="project" value="UniProtKB-UniRule"/>
</dbReference>
<dbReference type="InterPro" id="IPR018164">
    <property type="entry name" value="Ala-tRNA-synth_IIc_N"/>
</dbReference>
<dbReference type="PANTHER" id="PTHR11777:SF9">
    <property type="entry name" value="ALANINE--TRNA LIGASE, CYTOPLASMIC"/>
    <property type="match status" value="1"/>
</dbReference>
<keyword evidence="16" id="KW-1185">Reference proteome</keyword>
<dbReference type="Pfam" id="PF07973">
    <property type="entry name" value="tRNA_SAD"/>
    <property type="match status" value="1"/>
</dbReference>
<dbReference type="FunFam" id="2.40.30.130:FF:000001">
    <property type="entry name" value="Alanine--tRNA ligase"/>
    <property type="match status" value="1"/>
</dbReference>